<dbReference type="OrthoDB" id="3482269at2"/>
<proteinExistence type="predicted"/>
<dbReference type="InterPro" id="IPR029050">
    <property type="entry name" value="Immunoprotect_excell_Ig-like"/>
</dbReference>
<evidence type="ECO:0000313" key="3">
    <source>
        <dbReference type="Proteomes" id="UP000431901"/>
    </source>
</evidence>
<dbReference type="PROSITE" id="PS51257">
    <property type="entry name" value="PROKAR_LIPOPROTEIN"/>
    <property type="match status" value="1"/>
</dbReference>
<dbReference type="EMBL" id="WUTW01000002">
    <property type="protein sequence ID" value="MXQ64842.1"/>
    <property type="molecule type" value="Genomic_DNA"/>
</dbReference>
<evidence type="ECO:0000256" key="1">
    <source>
        <dbReference type="ARBA" id="ARBA00022729"/>
    </source>
</evidence>
<evidence type="ECO:0000313" key="2">
    <source>
        <dbReference type="EMBL" id="MXQ64842.1"/>
    </source>
</evidence>
<dbReference type="Gene3D" id="2.60.40.1240">
    <property type="match status" value="1"/>
</dbReference>
<gene>
    <name evidence="2" type="ORF">GQ466_12415</name>
</gene>
<keyword evidence="3" id="KW-1185">Reference proteome</keyword>
<organism evidence="2 3">
    <name type="scientific">Actinomadura rayongensis</name>
    <dbReference type="NCBI Taxonomy" id="1429076"/>
    <lineage>
        <taxon>Bacteria</taxon>
        <taxon>Bacillati</taxon>
        <taxon>Actinomycetota</taxon>
        <taxon>Actinomycetes</taxon>
        <taxon>Streptosporangiales</taxon>
        <taxon>Thermomonosporaceae</taxon>
        <taxon>Actinomadura</taxon>
    </lineage>
</organism>
<dbReference type="AlphaFoldDB" id="A0A6I4WDS1"/>
<evidence type="ECO:0008006" key="4">
    <source>
        <dbReference type="Google" id="ProtNLM"/>
    </source>
</evidence>
<dbReference type="RefSeq" id="WP_161103011.1">
    <property type="nucleotide sequence ID" value="NZ_JBHLYI010000001.1"/>
</dbReference>
<protein>
    <recommendedName>
        <fullName evidence="4">DUF4352 domain-containing protein</fullName>
    </recommendedName>
</protein>
<sequence length="149" mass="15432">MRKYVVSAGAAVAGLTTGCDIEQEATPIQPATSAGGGGTAKRVPIKRVRAPRSVLGDGGALSCAKVSVTNQTTRNLQVNPLYFSLTDSGGAKHTADSALGERQDQIATPTRAPKEKVIGFVRARGRFLSEIIATTHPLFSEAARAQAAA</sequence>
<keyword evidence="1" id="KW-0732">Signal</keyword>
<accession>A0A6I4WDS1</accession>
<name>A0A6I4WDS1_9ACTN</name>
<dbReference type="Proteomes" id="UP000431901">
    <property type="component" value="Unassembled WGS sequence"/>
</dbReference>
<comment type="caution">
    <text evidence="2">The sequence shown here is derived from an EMBL/GenBank/DDBJ whole genome shotgun (WGS) entry which is preliminary data.</text>
</comment>
<reference evidence="2 3" key="1">
    <citation type="submission" date="2019-12" db="EMBL/GenBank/DDBJ databases">
        <title>Nocardia macrotermitis sp. nov. and Nocardia aurantia sp. nov., isolated from the gut of the fungus growing-termite Macrotermes natalensis.</title>
        <authorList>
            <person name="Christine B."/>
            <person name="Rene B."/>
        </authorList>
    </citation>
    <scope>NUCLEOTIDE SEQUENCE [LARGE SCALE GENOMIC DNA]</scope>
    <source>
        <strain evidence="2 3">DSM 102126</strain>
    </source>
</reference>